<evidence type="ECO:0000256" key="4">
    <source>
        <dbReference type="ARBA" id="ARBA00023078"/>
    </source>
</evidence>
<dbReference type="RefSeq" id="WP_323262963.1">
    <property type="nucleotide sequence ID" value="NZ_JAYGIE010000099.1"/>
</dbReference>
<dbReference type="Pfam" id="PF01383">
    <property type="entry name" value="CpcD"/>
    <property type="match status" value="1"/>
</dbReference>
<evidence type="ECO:0000256" key="2">
    <source>
        <dbReference type="ARBA" id="ARBA00022549"/>
    </source>
</evidence>
<keyword evidence="10" id="KW-1185">Reference proteome</keyword>
<organism evidence="9 10">
    <name type="scientific">Pseudanabaena galeata UHCC 0370</name>
    <dbReference type="NCBI Taxonomy" id="3110310"/>
    <lineage>
        <taxon>Bacteria</taxon>
        <taxon>Bacillati</taxon>
        <taxon>Cyanobacteriota</taxon>
        <taxon>Cyanophyceae</taxon>
        <taxon>Pseudanabaenales</taxon>
        <taxon>Pseudanabaenaceae</taxon>
        <taxon>Pseudanabaena</taxon>
    </lineage>
</organism>
<feature type="region of interest" description="Disordered" evidence="7">
    <location>
        <begin position="345"/>
        <end position="396"/>
    </location>
</feature>
<keyword evidence="4" id="KW-0793">Thylakoid</keyword>
<evidence type="ECO:0000256" key="3">
    <source>
        <dbReference type="ARBA" id="ARBA00022738"/>
    </source>
</evidence>
<accession>A0ABU5TNG8</accession>
<comment type="caution">
    <text evidence="9">The sequence shown here is derived from an EMBL/GenBank/DDBJ whole genome shotgun (WGS) entry which is preliminary data.</text>
</comment>
<evidence type="ECO:0000256" key="7">
    <source>
        <dbReference type="SAM" id="MobiDB-lite"/>
    </source>
</evidence>
<gene>
    <name evidence="9" type="ORF">VB774_19440</name>
</gene>
<sequence length="396" mass="42596">MKSIDINSANPNLSVDPNHRITIEFTGGNQAIKMQSARCTVTVPYSSLSKRLQSIQRFGGKITNISIQGFQPNLPTVEPVIAFVEENKANVEATPAIAIEQAVTTPLEIHSEHTVESTVQSVTEDTSEIVSESIPEIKLEHVSEPILENIPTVILDDTPEINSENTSEAAVSTSKPKKVLSETTAKPKKSRASTKTGHGFSKKEPSTPRKEPVAIAEVVTEQAPVVEIISESISTNQNPVAEPTVKAKKSRTSTKTSNSISKKESSHQGQEPAIAEVVDAPEPAVEIVPEITIEPIPETVVETAAKYSPEQDTNHLPETSSEQISDIILNGLKETVKNDVEASLPVTAVEPSIESSEVATPLSKSKKTKTSSKSGNGFNKPKSDLQVPRSPRKPKS</sequence>
<dbReference type="InterPro" id="IPR008213">
    <property type="entry name" value="CpcD-like_dom"/>
</dbReference>
<comment type="subcellular location">
    <subcellularLocation>
        <location evidence="1">Cellular thylakoid membrane</location>
        <topology evidence="1">Peripheral membrane protein</topology>
        <orientation evidence="1">Cytoplasmic side</orientation>
    </subcellularLocation>
</comment>
<evidence type="ECO:0000256" key="5">
    <source>
        <dbReference type="ARBA" id="ARBA00023136"/>
    </source>
</evidence>
<proteinExistence type="predicted"/>
<dbReference type="EMBL" id="JAYGIE010000099">
    <property type="protein sequence ID" value="MEA5479804.1"/>
    <property type="molecule type" value="Genomic_DNA"/>
</dbReference>
<name>A0ABU5TNG8_9CYAN</name>
<evidence type="ECO:0000313" key="10">
    <source>
        <dbReference type="Proteomes" id="UP001301388"/>
    </source>
</evidence>
<evidence type="ECO:0000256" key="1">
    <source>
        <dbReference type="ARBA" id="ARBA00004445"/>
    </source>
</evidence>
<protein>
    <submittedName>
        <fullName evidence="9">Phycobilisome linker polypeptide</fullName>
    </submittedName>
</protein>
<evidence type="ECO:0000313" key="9">
    <source>
        <dbReference type="EMBL" id="MEA5479804.1"/>
    </source>
</evidence>
<evidence type="ECO:0000256" key="6">
    <source>
        <dbReference type="PROSITE-ProRule" id="PRU00771"/>
    </source>
</evidence>
<dbReference type="PROSITE" id="PS51441">
    <property type="entry name" value="CPCD_LIKE"/>
    <property type="match status" value="1"/>
</dbReference>
<feature type="compositionally biased region" description="Polar residues" evidence="7">
    <location>
        <begin position="160"/>
        <end position="174"/>
    </location>
</feature>
<feature type="domain" description="CpcD-like" evidence="8">
    <location>
        <begin position="18"/>
        <end position="68"/>
    </location>
</feature>
<dbReference type="SMART" id="SM01094">
    <property type="entry name" value="CpcD"/>
    <property type="match status" value="1"/>
</dbReference>
<dbReference type="Proteomes" id="UP001301388">
    <property type="component" value="Unassembled WGS sequence"/>
</dbReference>
<reference evidence="9 10" key="1">
    <citation type="submission" date="2023-12" db="EMBL/GenBank/DDBJ databases">
        <title>Baltic Sea Cyanobacteria.</title>
        <authorList>
            <person name="Delbaje E."/>
            <person name="Fewer D.P."/>
            <person name="Shishido T.K."/>
        </authorList>
    </citation>
    <scope>NUCLEOTIDE SEQUENCE [LARGE SCALE GENOMIC DNA]</scope>
    <source>
        <strain evidence="9 10">UHCC 0370</strain>
    </source>
</reference>
<keyword evidence="5" id="KW-0472">Membrane</keyword>
<feature type="region of interest" description="Disordered" evidence="7">
    <location>
        <begin position="158"/>
        <end position="212"/>
    </location>
</feature>
<evidence type="ECO:0000259" key="8">
    <source>
        <dbReference type="PROSITE" id="PS51441"/>
    </source>
</evidence>
<feature type="region of interest" description="Disordered" evidence="7">
    <location>
        <begin position="236"/>
        <end position="273"/>
    </location>
</feature>
<keyword evidence="2" id="KW-0042">Antenna complex</keyword>
<keyword evidence="3 6" id="KW-0605">Phycobilisome</keyword>
<feature type="compositionally biased region" description="Basic and acidic residues" evidence="7">
    <location>
        <begin position="201"/>
        <end position="212"/>
    </location>
</feature>